<sequence>MLTILMLSALLGILPAFIAHNKGRSFFLWWIYGAAIFIVALIHALLISPDKAEVEKRQVESGLKKCPHCAEMIQADANVCRYCGRDQQAGARDAQPA</sequence>
<name>A0A7X0AVQ2_9PROT</name>
<feature type="domain" description="Putative zinc-ribbon" evidence="2">
    <location>
        <begin position="64"/>
        <end position="86"/>
    </location>
</feature>
<dbReference type="AlphaFoldDB" id="A0A7X0AVQ2"/>
<organism evidence="3 4">
    <name type="scientific">Nitrospirillum iridis</name>
    <dbReference type="NCBI Taxonomy" id="765888"/>
    <lineage>
        <taxon>Bacteria</taxon>
        <taxon>Pseudomonadati</taxon>
        <taxon>Pseudomonadota</taxon>
        <taxon>Alphaproteobacteria</taxon>
        <taxon>Rhodospirillales</taxon>
        <taxon>Azospirillaceae</taxon>
        <taxon>Nitrospirillum</taxon>
    </lineage>
</organism>
<dbReference type="RefSeq" id="WP_211106018.1">
    <property type="nucleotide sequence ID" value="NZ_JACIIZ010000001.1"/>
</dbReference>
<keyword evidence="4" id="KW-1185">Reference proteome</keyword>
<keyword evidence="1" id="KW-1133">Transmembrane helix</keyword>
<reference evidence="3 4" key="1">
    <citation type="submission" date="2020-08" db="EMBL/GenBank/DDBJ databases">
        <title>Genomic Encyclopedia of Type Strains, Phase IV (KMG-IV): sequencing the most valuable type-strain genomes for metagenomic binning, comparative biology and taxonomic classification.</title>
        <authorList>
            <person name="Goeker M."/>
        </authorList>
    </citation>
    <scope>NUCLEOTIDE SEQUENCE [LARGE SCALE GENOMIC DNA]</scope>
    <source>
        <strain evidence="3 4">DSM 22198</strain>
    </source>
</reference>
<dbReference type="Proteomes" id="UP000539175">
    <property type="component" value="Unassembled WGS sequence"/>
</dbReference>
<proteinExistence type="predicted"/>
<dbReference type="EMBL" id="JACIIZ010000001">
    <property type="protein sequence ID" value="MBB6249531.1"/>
    <property type="molecule type" value="Genomic_DNA"/>
</dbReference>
<evidence type="ECO:0000313" key="4">
    <source>
        <dbReference type="Proteomes" id="UP000539175"/>
    </source>
</evidence>
<evidence type="ECO:0000256" key="1">
    <source>
        <dbReference type="SAM" id="Phobius"/>
    </source>
</evidence>
<accession>A0A7X0AVQ2</accession>
<dbReference type="Pfam" id="PF13248">
    <property type="entry name" value="Zn_ribbon_3"/>
    <property type="match status" value="1"/>
</dbReference>
<keyword evidence="1" id="KW-0812">Transmembrane</keyword>
<dbReference type="InterPro" id="IPR059113">
    <property type="entry name" value="Znf_ribbon"/>
</dbReference>
<gene>
    <name evidence="3" type="ORF">FHS74_000064</name>
</gene>
<keyword evidence="1" id="KW-0472">Membrane</keyword>
<protein>
    <recommendedName>
        <fullName evidence="2">Putative zinc-ribbon domain-containing protein</fullName>
    </recommendedName>
</protein>
<evidence type="ECO:0000259" key="2">
    <source>
        <dbReference type="Pfam" id="PF13248"/>
    </source>
</evidence>
<comment type="caution">
    <text evidence="3">The sequence shown here is derived from an EMBL/GenBank/DDBJ whole genome shotgun (WGS) entry which is preliminary data.</text>
</comment>
<evidence type="ECO:0000313" key="3">
    <source>
        <dbReference type="EMBL" id="MBB6249531.1"/>
    </source>
</evidence>
<feature type="transmembrane region" description="Helical" evidence="1">
    <location>
        <begin position="29"/>
        <end position="47"/>
    </location>
</feature>